<reference evidence="1 2" key="1">
    <citation type="journal article" date="2013" name="Curr. Biol.">
        <title>The Genome of the Foraminiferan Reticulomyxa filosa.</title>
        <authorList>
            <person name="Glockner G."/>
            <person name="Hulsmann N."/>
            <person name="Schleicher M."/>
            <person name="Noegel A.A."/>
            <person name="Eichinger L."/>
            <person name="Gallinger C."/>
            <person name="Pawlowski J."/>
            <person name="Sierra R."/>
            <person name="Euteneuer U."/>
            <person name="Pillet L."/>
            <person name="Moustafa A."/>
            <person name="Platzer M."/>
            <person name="Groth M."/>
            <person name="Szafranski K."/>
            <person name="Schliwa M."/>
        </authorList>
    </citation>
    <scope>NUCLEOTIDE SEQUENCE [LARGE SCALE GENOMIC DNA]</scope>
</reference>
<keyword evidence="2" id="KW-1185">Reference proteome</keyword>
<protein>
    <submittedName>
        <fullName evidence="1">Uncharacterized protein</fullName>
    </submittedName>
</protein>
<dbReference type="Proteomes" id="UP000023152">
    <property type="component" value="Unassembled WGS sequence"/>
</dbReference>
<dbReference type="EMBL" id="ASPP01010673">
    <property type="protein sequence ID" value="ETO22505.1"/>
    <property type="molecule type" value="Genomic_DNA"/>
</dbReference>
<organism evidence="1 2">
    <name type="scientific">Reticulomyxa filosa</name>
    <dbReference type="NCBI Taxonomy" id="46433"/>
    <lineage>
        <taxon>Eukaryota</taxon>
        <taxon>Sar</taxon>
        <taxon>Rhizaria</taxon>
        <taxon>Retaria</taxon>
        <taxon>Foraminifera</taxon>
        <taxon>Monothalamids</taxon>
        <taxon>Reticulomyxidae</taxon>
        <taxon>Reticulomyxa</taxon>
    </lineage>
</organism>
<proteinExistence type="predicted"/>
<evidence type="ECO:0000313" key="1">
    <source>
        <dbReference type="EMBL" id="ETO22505.1"/>
    </source>
</evidence>
<evidence type="ECO:0000313" key="2">
    <source>
        <dbReference type="Proteomes" id="UP000023152"/>
    </source>
</evidence>
<gene>
    <name evidence="1" type="ORF">RFI_14695</name>
</gene>
<name>X6N8A2_RETFI</name>
<accession>X6N8A2</accession>
<comment type="caution">
    <text evidence="1">The sequence shown here is derived from an EMBL/GenBank/DDBJ whole genome shotgun (WGS) entry which is preliminary data.</text>
</comment>
<dbReference type="AlphaFoldDB" id="X6N8A2"/>
<sequence length="106" mass="12791">MMKELENKHKEILSKFDKSNPKLIPKEMIETMEYINSRDPSKHPPQIRLLCSQLIQDYAVMYKSVEEKEPDHRVFELCKAWLDFQPSNDQMQIDQINHRYALTLRR</sequence>